<proteinExistence type="inferred from homology"/>
<protein>
    <submittedName>
        <fullName evidence="3">Oxidoreductase</fullName>
    </submittedName>
</protein>
<comment type="caution">
    <text evidence="3">The sequence shown here is derived from an EMBL/GenBank/DDBJ whole genome shotgun (WGS) entry which is preliminary data.</text>
</comment>
<dbReference type="PANTHER" id="PTHR30543">
    <property type="entry name" value="CHROMATE REDUCTASE"/>
    <property type="match status" value="1"/>
</dbReference>
<dbReference type="Gene3D" id="3.40.50.360">
    <property type="match status" value="1"/>
</dbReference>
<dbReference type="RefSeq" id="WP_079474551.1">
    <property type="nucleotide sequence ID" value="NZ_BJUN01000009.1"/>
</dbReference>
<reference evidence="3 4" key="1">
    <citation type="submission" date="2019-07" db="EMBL/GenBank/DDBJ databases">
        <title>Whole genome shotgun sequence of Marinococcus halophilus NBRC 102359.</title>
        <authorList>
            <person name="Hosoyama A."/>
            <person name="Uohara A."/>
            <person name="Ohji S."/>
            <person name="Ichikawa N."/>
        </authorList>
    </citation>
    <scope>NUCLEOTIDE SEQUENCE [LARGE SCALE GENOMIC DNA]</scope>
    <source>
        <strain evidence="3 4">NBRC 102359</strain>
    </source>
</reference>
<dbReference type="GO" id="GO:0005829">
    <property type="term" value="C:cytosol"/>
    <property type="evidence" value="ECO:0007669"/>
    <property type="project" value="TreeGrafter"/>
</dbReference>
<dbReference type="Proteomes" id="UP000321051">
    <property type="component" value="Unassembled WGS sequence"/>
</dbReference>
<dbReference type="PANTHER" id="PTHR30543:SF21">
    <property type="entry name" value="NAD(P)H-DEPENDENT FMN REDUCTASE LOT6"/>
    <property type="match status" value="1"/>
</dbReference>
<dbReference type="EMBL" id="BJUN01000009">
    <property type="protein sequence ID" value="GEK58952.1"/>
    <property type="molecule type" value="Genomic_DNA"/>
</dbReference>
<name>A0A510Y6G5_MARHA</name>
<dbReference type="Pfam" id="PF03358">
    <property type="entry name" value="FMN_red"/>
    <property type="match status" value="1"/>
</dbReference>
<dbReference type="OrthoDB" id="9812295at2"/>
<organism evidence="3 4">
    <name type="scientific">Marinococcus halophilus</name>
    <dbReference type="NCBI Taxonomy" id="1371"/>
    <lineage>
        <taxon>Bacteria</taxon>
        <taxon>Bacillati</taxon>
        <taxon>Bacillota</taxon>
        <taxon>Bacilli</taxon>
        <taxon>Bacillales</taxon>
        <taxon>Bacillaceae</taxon>
        <taxon>Marinococcus</taxon>
    </lineage>
</organism>
<dbReference type="GO" id="GO:0016491">
    <property type="term" value="F:oxidoreductase activity"/>
    <property type="evidence" value="ECO:0007669"/>
    <property type="project" value="InterPro"/>
</dbReference>
<keyword evidence="4" id="KW-1185">Reference proteome</keyword>
<dbReference type="InterPro" id="IPR050712">
    <property type="entry name" value="NAD(P)H-dep_reductase"/>
</dbReference>
<dbReference type="STRING" id="1371.GCA_900166605_00195"/>
<dbReference type="SUPFAM" id="SSF52218">
    <property type="entry name" value="Flavoproteins"/>
    <property type="match status" value="1"/>
</dbReference>
<dbReference type="GO" id="GO:0010181">
    <property type="term" value="F:FMN binding"/>
    <property type="evidence" value="ECO:0007669"/>
    <property type="project" value="TreeGrafter"/>
</dbReference>
<evidence type="ECO:0000256" key="1">
    <source>
        <dbReference type="ARBA" id="ARBA00009428"/>
    </source>
</evidence>
<evidence type="ECO:0000313" key="3">
    <source>
        <dbReference type="EMBL" id="GEK58952.1"/>
    </source>
</evidence>
<evidence type="ECO:0000313" key="4">
    <source>
        <dbReference type="Proteomes" id="UP000321051"/>
    </source>
</evidence>
<dbReference type="InterPro" id="IPR005025">
    <property type="entry name" value="FMN_Rdtase-like_dom"/>
</dbReference>
<dbReference type="InterPro" id="IPR029039">
    <property type="entry name" value="Flavoprotein-like_sf"/>
</dbReference>
<sequence length="194" mass="21482">MIVKAVKFMTGEQMNVTVICGSLRKESYNRKLLDLMKAEFPEHWEVEEAFLHHIPLYHADVEEVGTPEAVVKLKLAMMRADGVIIVTPEYNNGMPGVVKNALDWASSPPAHSALTHRAFALAGATPGSGGTALSQYQVRQTLTAAEAYVMPGPKMLVAGVAKKTNKDSGMLEDEKITRHVRKFVEAFDSWMHRF</sequence>
<gene>
    <name evidence="3" type="ORF">MHA01_18570</name>
</gene>
<accession>A0A510Y6G5</accession>
<feature type="domain" description="NADPH-dependent FMN reductase-like" evidence="2">
    <location>
        <begin position="14"/>
        <end position="158"/>
    </location>
</feature>
<comment type="similarity">
    <text evidence="1">Belongs to the azoreductase type 2 family.</text>
</comment>
<evidence type="ECO:0000259" key="2">
    <source>
        <dbReference type="Pfam" id="PF03358"/>
    </source>
</evidence>
<dbReference type="AlphaFoldDB" id="A0A510Y6G5"/>